<protein>
    <submittedName>
        <fullName evidence="3">DUF2382 domain-containing protein</fullName>
    </submittedName>
</protein>
<organism evidence="3 4">
    <name type="scientific">Rudanella paleaurantiibacter</name>
    <dbReference type="NCBI Taxonomy" id="2614655"/>
    <lineage>
        <taxon>Bacteria</taxon>
        <taxon>Pseudomonadati</taxon>
        <taxon>Bacteroidota</taxon>
        <taxon>Cytophagia</taxon>
        <taxon>Cytophagales</taxon>
        <taxon>Cytophagaceae</taxon>
        <taxon>Rudanella</taxon>
    </lineage>
</organism>
<gene>
    <name evidence="3" type="ORF">F5984_00625</name>
</gene>
<comment type="caution">
    <text evidence="3">The sequence shown here is derived from an EMBL/GenBank/DDBJ whole genome shotgun (WGS) entry which is preliminary data.</text>
</comment>
<dbReference type="EMBL" id="WELI01000001">
    <property type="protein sequence ID" value="KAB7732499.1"/>
    <property type="molecule type" value="Genomic_DNA"/>
</dbReference>
<dbReference type="Pfam" id="PF09557">
    <property type="entry name" value="DUF2382"/>
    <property type="match status" value="1"/>
</dbReference>
<dbReference type="AlphaFoldDB" id="A0A7J5U3S3"/>
<dbReference type="InterPro" id="IPR019060">
    <property type="entry name" value="DUF2382"/>
</dbReference>
<reference evidence="3 4" key="1">
    <citation type="submission" date="2019-10" db="EMBL/GenBank/DDBJ databases">
        <title>Rudanella paleaurantiibacter sp. nov., isolated from sludge.</title>
        <authorList>
            <person name="Xu S.Q."/>
        </authorList>
    </citation>
    <scope>NUCLEOTIDE SEQUENCE [LARGE SCALE GENOMIC DNA]</scope>
    <source>
        <strain evidence="3 4">HX-22-17</strain>
    </source>
</reference>
<accession>A0A7J5U3S3</accession>
<name>A0A7J5U3S3_9BACT</name>
<evidence type="ECO:0000313" key="4">
    <source>
        <dbReference type="Proteomes" id="UP000488299"/>
    </source>
</evidence>
<dbReference type="Proteomes" id="UP000488299">
    <property type="component" value="Unassembled WGS sequence"/>
</dbReference>
<feature type="domain" description="DUF2382" evidence="2">
    <location>
        <begin position="26"/>
        <end position="136"/>
    </location>
</feature>
<dbReference type="RefSeq" id="WP_152121853.1">
    <property type="nucleotide sequence ID" value="NZ_WELI01000001.1"/>
</dbReference>
<keyword evidence="4" id="KW-1185">Reference proteome</keyword>
<proteinExistence type="predicted"/>
<evidence type="ECO:0000313" key="3">
    <source>
        <dbReference type="EMBL" id="KAB7732499.1"/>
    </source>
</evidence>
<sequence length="152" mass="17222">MDNQPEKQPNTEQEPGPFEQTNSVVIPVRAEELRVDSQLVETGRLRVSKSVEETVQSVELPEMHEETEVYRVAVNQVIDTAPPVRHEGDTLIIPVLREEVTILKRLILVEEVHITRKPVHTYRQETVSLRQETVSVERVPSASPPTDSSAEL</sequence>
<feature type="region of interest" description="Disordered" evidence="1">
    <location>
        <begin position="1"/>
        <end position="23"/>
    </location>
</feature>
<evidence type="ECO:0000256" key="1">
    <source>
        <dbReference type="SAM" id="MobiDB-lite"/>
    </source>
</evidence>
<evidence type="ECO:0000259" key="2">
    <source>
        <dbReference type="Pfam" id="PF09557"/>
    </source>
</evidence>